<evidence type="ECO:0000313" key="2">
    <source>
        <dbReference type="Proteomes" id="UP001172101"/>
    </source>
</evidence>
<reference evidence="1" key="1">
    <citation type="submission" date="2023-06" db="EMBL/GenBank/DDBJ databases">
        <title>Genome-scale phylogeny and comparative genomics of the fungal order Sordariales.</title>
        <authorList>
            <consortium name="Lawrence Berkeley National Laboratory"/>
            <person name="Hensen N."/>
            <person name="Bonometti L."/>
            <person name="Westerberg I."/>
            <person name="Brannstrom I.O."/>
            <person name="Guillou S."/>
            <person name="Cros-Aarteil S."/>
            <person name="Calhoun S."/>
            <person name="Haridas S."/>
            <person name="Kuo A."/>
            <person name="Mondo S."/>
            <person name="Pangilinan J."/>
            <person name="Riley R."/>
            <person name="LaButti K."/>
            <person name="Andreopoulos B."/>
            <person name="Lipzen A."/>
            <person name="Chen C."/>
            <person name="Yanf M."/>
            <person name="Daum C."/>
            <person name="Ng V."/>
            <person name="Clum A."/>
            <person name="Steindorff A."/>
            <person name="Ohm R."/>
            <person name="Martin F."/>
            <person name="Silar P."/>
            <person name="Natvig D."/>
            <person name="Lalanne C."/>
            <person name="Gautier V."/>
            <person name="Ament-velasquez S.L."/>
            <person name="Kruys A."/>
            <person name="Hutchinson M.I."/>
            <person name="Powell A.J."/>
            <person name="Barry K."/>
            <person name="Miller A.N."/>
            <person name="Grigoriev I.V."/>
            <person name="Debuchy R."/>
            <person name="Gladieux P."/>
            <person name="Thoren M.H."/>
            <person name="Johannesson H."/>
        </authorList>
    </citation>
    <scope>NUCLEOTIDE SEQUENCE</scope>
    <source>
        <strain evidence="1">SMH2392-1A</strain>
    </source>
</reference>
<dbReference type="GeneID" id="85329366"/>
<protein>
    <submittedName>
        <fullName evidence="1">Uncharacterized protein</fullName>
    </submittedName>
</protein>
<evidence type="ECO:0000313" key="1">
    <source>
        <dbReference type="EMBL" id="KAK0707029.1"/>
    </source>
</evidence>
<dbReference type="AlphaFoldDB" id="A0AA40DKH4"/>
<accession>A0AA40DKH4</accession>
<proteinExistence type="predicted"/>
<dbReference type="RefSeq" id="XP_060292123.1">
    <property type="nucleotide sequence ID" value="XM_060446096.1"/>
</dbReference>
<organism evidence="1 2">
    <name type="scientific">Lasiosphaeria miniovina</name>
    <dbReference type="NCBI Taxonomy" id="1954250"/>
    <lineage>
        <taxon>Eukaryota</taxon>
        <taxon>Fungi</taxon>
        <taxon>Dikarya</taxon>
        <taxon>Ascomycota</taxon>
        <taxon>Pezizomycotina</taxon>
        <taxon>Sordariomycetes</taxon>
        <taxon>Sordariomycetidae</taxon>
        <taxon>Sordariales</taxon>
        <taxon>Lasiosphaeriaceae</taxon>
        <taxon>Lasiosphaeria</taxon>
    </lineage>
</organism>
<name>A0AA40DKH4_9PEZI</name>
<dbReference type="EMBL" id="JAUIRO010000007">
    <property type="protein sequence ID" value="KAK0707029.1"/>
    <property type="molecule type" value="Genomic_DNA"/>
</dbReference>
<keyword evidence="2" id="KW-1185">Reference proteome</keyword>
<dbReference type="Proteomes" id="UP001172101">
    <property type="component" value="Unassembled WGS sequence"/>
</dbReference>
<comment type="caution">
    <text evidence="1">The sequence shown here is derived from an EMBL/GenBank/DDBJ whole genome shotgun (WGS) entry which is preliminary data.</text>
</comment>
<gene>
    <name evidence="1" type="ORF">B0T26DRAFT_756432</name>
</gene>
<sequence length="53" mass="5918">MNLLHPNSLALDVASLQGFEPTLHEYDALLKALGAGAWFRDFDRRLAAQIRHG</sequence>